<evidence type="ECO:0000256" key="3">
    <source>
        <dbReference type="ARBA" id="ARBA00022989"/>
    </source>
</evidence>
<dbReference type="GO" id="GO:0006888">
    <property type="term" value="P:endoplasmic reticulum to Golgi vesicle-mediated transport"/>
    <property type="evidence" value="ECO:0007669"/>
    <property type="project" value="InterPro"/>
</dbReference>
<dbReference type="PANTHER" id="PTHR21493:SF9">
    <property type="entry name" value="GOLGI TRANSPORT PROTEIN 1-RELATED"/>
    <property type="match status" value="1"/>
</dbReference>
<dbReference type="AlphaFoldDB" id="A0AAP0GT13"/>
<dbReference type="GO" id="GO:0000139">
    <property type="term" value="C:Golgi membrane"/>
    <property type="evidence" value="ECO:0007669"/>
    <property type="project" value="UniProtKB-SubCell"/>
</dbReference>
<dbReference type="EMBL" id="JBCNJP010000021">
    <property type="protein sequence ID" value="KAK9059264.1"/>
    <property type="molecule type" value="Genomic_DNA"/>
</dbReference>
<gene>
    <name evidence="8" type="ORF">SSX86_021883</name>
</gene>
<dbReference type="GO" id="GO:0005829">
    <property type="term" value="C:cytosol"/>
    <property type="evidence" value="ECO:0007669"/>
    <property type="project" value="GOC"/>
</dbReference>
<evidence type="ECO:0000313" key="9">
    <source>
        <dbReference type="Proteomes" id="UP001408789"/>
    </source>
</evidence>
<keyword evidence="9" id="KW-1185">Reference proteome</keyword>
<reference evidence="8 9" key="1">
    <citation type="submission" date="2024-04" db="EMBL/GenBank/DDBJ databases">
        <title>The reference genome of an endangered Asteraceae, Deinandra increscens subsp. villosa, native to the Central Coast of California.</title>
        <authorList>
            <person name="Guilliams M."/>
            <person name="Hasenstab-Lehman K."/>
            <person name="Meyer R."/>
            <person name="Mcevoy S."/>
        </authorList>
    </citation>
    <scope>NUCLEOTIDE SEQUENCE [LARGE SCALE GENOMIC DNA]</scope>
    <source>
        <tissue evidence="8">Leaf</tissue>
    </source>
</reference>
<feature type="transmembrane region" description="Helical" evidence="7">
    <location>
        <begin position="112"/>
        <end position="132"/>
    </location>
</feature>
<evidence type="ECO:0000256" key="4">
    <source>
        <dbReference type="ARBA" id="ARBA00023034"/>
    </source>
</evidence>
<comment type="similarity">
    <text evidence="6">Belongs to the GOT1 family.</text>
</comment>
<name>A0AAP0GT13_9ASTR</name>
<keyword evidence="3 7" id="KW-1133">Transmembrane helix</keyword>
<dbReference type="PANTHER" id="PTHR21493">
    <property type="entry name" value="CGI-141-RELATED/LIPASE CONTAINING PROTEIN"/>
    <property type="match status" value="1"/>
</dbReference>
<feature type="transmembrane region" description="Helical" evidence="7">
    <location>
        <begin position="74"/>
        <end position="100"/>
    </location>
</feature>
<feature type="transmembrane region" description="Helical" evidence="7">
    <location>
        <begin position="39"/>
        <end position="62"/>
    </location>
</feature>
<keyword evidence="5 7" id="KW-0472">Membrane</keyword>
<keyword evidence="4" id="KW-0333">Golgi apparatus</keyword>
<organism evidence="8 9">
    <name type="scientific">Deinandra increscens subsp. villosa</name>
    <dbReference type="NCBI Taxonomy" id="3103831"/>
    <lineage>
        <taxon>Eukaryota</taxon>
        <taxon>Viridiplantae</taxon>
        <taxon>Streptophyta</taxon>
        <taxon>Embryophyta</taxon>
        <taxon>Tracheophyta</taxon>
        <taxon>Spermatophyta</taxon>
        <taxon>Magnoliopsida</taxon>
        <taxon>eudicotyledons</taxon>
        <taxon>Gunneridae</taxon>
        <taxon>Pentapetalae</taxon>
        <taxon>asterids</taxon>
        <taxon>campanulids</taxon>
        <taxon>Asterales</taxon>
        <taxon>Asteraceae</taxon>
        <taxon>Asteroideae</taxon>
        <taxon>Heliantheae alliance</taxon>
        <taxon>Madieae</taxon>
        <taxon>Madiinae</taxon>
        <taxon>Deinandra</taxon>
    </lineage>
</organism>
<evidence type="ECO:0000256" key="7">
    <source>
        <dbReference type="SAM" id="Phobius"/>
    </source>
</evidence>
<accession>A0AAP0GT13</accession>
<sequence length="168" mass="19457">MVGFEMDDWKKIGLGLTGFGVFFSFLGMIFFFDKGLLAIGNILFISGVIMTIGVKSSLQFFLRRSNYKGTISFGIGFFFVIIGWPVIGMAAEAYGFIILFRFLDAFMKRLRLYCYRINIWLLTMYIFCSGFWPTLSVFVQKIPVIGWVFQQPFIRSFLDRYRGKRAPV</sequence>
<dbReference type="InterPro" id="IPR007305">
    <property type="entry name" value="Vesicle_transpt_Got1/SFT2"/>
</dbReference>
<dbReference type="Pfam" id="PF04178">
    <property type="entry name" value="Got1"/>
    <property type="match status" value="1"/>
</dbReference>
<evidence type="ECO:0000313" key="8">
    <source>
        <dbReference type="EMBL" id="KAK9059264.1"/>
    </source>
</evidence>
<protein>
    <recommendedName>
        <fullName evidence="10">Vesicle transport protein GOT1B</fullName>
    </recommendedName>
</protein>
<evidence type="ECO:0008006" key="10">
    <source>
        <dbReference type="Google" id="ProtNLM"/>
    </source>
</evidence>
<comment type="caution">
    <text evidence="8">The sequence shown here is derived from an EMBL/GenBank/DDBJ whole genome shotgun (WGS) entry which is preliminary data.</text>
</comment>
<evidence type="ECO:0000256" key="6">
    <source>
        <dbReference type="ARBA" id="ARBA00025799"/>
    </source>
</evidence>
<proteinExistence type="inferred from homology"/>
<evidence type="ECO:0000256" key="5">
    <source>
        <dbReference type="ARBA" id="ARBA00023136"/>
    </source>
</evidence>
<dbReference type="InterPro" id="IPR045176">
    <property type="entry name" value="Got1"/>
</dbReference>
<feature type="transmembrane region" description="Helical" evidence="7">
    <location>
        <begin position="12"/>
        <end position="32"/>
    </location>
</feature>
<comment type="subcellular location">
    <subcellularLocation>
        <location evidence="1">Golgi apparatus membrane</location>
        <topology evidence="1">Multi-pass membrane protein</topology>
    </subcellularLocation>
</comment>
<evidence type="ECO:0000256" key="2">
    <source>
        <dbReference type="ARBA" id="ARBA00022692"/>
    </source>
</evidence>
<evidence type="ECO:0000256" key="1">
    <source>
        <dbReference type="ARBA" id="ARBA00004653"/>
    </source>
</evidence>
<dbReference type="Proteomes" id="UP001408789">
    <property type="component" value="Unassembled WGS sequence"/>
</dbReference>
<keyword evidence="2 7" id="KW-0812">Transmembrane</keyword>
<dbReference type="GO" id="GO:0042147">
    <property type="term" value="P:retrograde transport, endosome to Golgi"/>
    <property type="evidence" value="ECO:0007669"/>
    <property type="project" value="InterPro"/>
</dbReference>